<feature type="coiled-coil region" evidence="1">
    <location>
        <begin position="76"/>
        <end position="103"/>
    </location>
</feature>
<reference evidence="3" key="1">
    <citation type="submission" date="2023-10" db="EMBL/GenBank/DDBJ databases">
        <title>Genome assemblies of two species of porcelain crab, Petrolisthes cinctipes and Petrolisthes manimaculis (Anomura: Porcellanidae).</title>
        <authorList>
            <person name="Angst P."/>
        </authorList>
    </citation>
    <scope>NUCLEOTIDE SEQUENCE</scope>
    <source>
        <strain evidence="3">PB745_01</strain>
        <tissue evidence="3">Gill</tissue>
    </source>
</reference>
<accession>A0AAE1BYH2</accession>
<feature type="region of interest" description="Disordered" evidence="2">
    <location>
        <begin position="57"/>
        <end position="76"/>
    </location>
</feature>
<sequence length="106" mass="11527">MRRDKVKKNHDSEKREVKGGKQTGSTSTSAQDSSGDITGSGSAAPTVAESIYVPVGSSTWEESASTAKFEDDDVGARDSQNRIAYYENRIAELERDVAKVKEENVK</sequence>
<dbReference type="EMBL" id="JAWQEG010005057">
    <property type="protein sequence ID" value="KAK3859306.1"/>
    <property type="molecule type" value="Genomic_DNA"/>
</dbReference>
<organism evidence="3 4">
    <name type="scientific">Petrolisthes cinctipes</name>
    <name type="common">Flat porcelain crab</name>
    <dbReference type="NCBI Taxonomy" id="88211"/>
    <lineage>
        <taxon>Eukaryota</taxon>
        <taxon>Metazoa</taxon>
        <taxon>Ecdysozoa</taxon>
        <taxon>Arthropoda</taxon>
        <taxon>Crustacea</taxon>
        <taxon>Multicrustacea</taxon>
        <taxon>Malacostraca</taxon>
        <taxon>Eumalacostraca</taxon>
        <taxon>Eucarida</taxon>
        <taxon>Decapoda</taxon>
        <taxon>Pleocyemata</taxon>
        <taxon>Anomura</taxon>
        <taxon>Galatheoidea</taxon>
        <taxon>Porcellanidae</taxon>
        <taxon>Petrolisthes</taxon>
    </lineage>
</organism>
<gene>
    <name evidence="3" type="ORF">Pcinc_034575</name>
</gene>
<feature type="compositionally biased region" description="Polar residues" evidence="2">
    <location>
        <begin position="23"/>
        <end position="43"/>
    </location>
</feature>
<keyword evidence="4" id="KW-1185">Reference proteome</keyword>
<protein>
    <submittedName>
        <fullName evidence="3">Uncharacterized protein</fullName>
    </submittedName>
</protein>
<evidence type="ECO:0000256" key="1">
    <source>
        <dbReference type="SAM" id="Coils"/>
    </source>
</evidence>
<keyword evidence="1" id="KW-0175">Coiled coil</keyword>
<evidence type="ECO:0000256" key="2">
    <source>
        <dbReference type="SAM" id="MobiDB-lite"/>
    </source>
</evidence>
<evidence type="ECO:0000313" key="3">
    <source>
        <dbReference type="EMBL" id="KAK3859306.1"/>
    </source>
</evidence>
<comment type="caution">
    <text evidence="3">The sequence shown here is derived from an EMBL/GenBank/DDBJ whole genome shotgun (WGS) entry which is preliminary data.</text>
</comment>
<feature type="compositionally biased region" description="Basic and acidic residues" evidence="2">
    <location>
        <begin position="1"/>
        <end position="19"/>
    </location>
</feature>
<feature type="region of interest" description="Disordered" evidence="2">
    <location>
        <begin position="1"/>
        <end position="46"/>
    </location>
</feature>
<dbReference type="Proteomes" id="UP001286313">
    <property type="component" value="Unassembled WGS sequence"/>
</dbReference>
<dbReference type="AlphaFoldDB" id="A0AAE1BYH2"/>
<feature type="compositionally biased region" description="Polar residues" evidence="2">
    <location>
        <begin position="57"/>
        <end position="66"/>
    </location>
</feature>
<evidence type="ECO:0000313" key="4">
    <source>
        <dbReference type="Proteomes" id="UP001286313"/>
    </source>
</evidence>
<proteinExistence type="predicted"/>
<name>A0AAE1BYH2_PETCI</name>